<feature type="domain" description="Chitin-binding type-1" evidence="7">
    <location>
        <begin position="129"/>
        <end position="175"/>
    </location>
</feature>
<dbReference type="SMART" id="SM00270">
    <property type="entry name" value="ChtBD1"/>
    <property type="match status" value="2"/>
</dbReference>
<dbReference type="Pfam" id="PF00187">
    <property type="entry name" value="Chitin_bind_1"/>
    <property type="match status" value="1"/>
</dbReference>
<comment type="similarity">
    <text evidence="1">Belongs to the glycosyl hydrolase 18 family. Chitinase class V subfamily.</text>
</comment>
<dbReference type="PROSITE" id="PS00026">
    <property type="entry name" value="CHIT_BIND_I_1"/>
    <property type="match status" value="1"/>
</dbReference>
<dbReference type="InterPro" id="IPR017853">
    <property type="entry name" value="GH"/>
</dbReference>
<dbReference type="Proteomes" id="UP000799778">
    <property type="component" value="Unassembled WGS sequence"/>
</dbReference>
<dbReference type="OrthoDB" id="73875at2759"/>
<dbReference type="InterPro" id="IPR001223">
    <property type="entry name" value="Glyco_hydro18_cat"/>
</dbReference>
<gene>
    <name evidence="9" type="ORF">BU24DRAFT_468842</name>
</gene>
<evidence type="ECO:0000259" key="7">
    <source>
        <dbReference type="PROSITE" id="PS50941"/>
    </source>
</evidence>
<dbReference type="EMBL" id="ML978083">
    <property type="protein sequence ID" value="KAF2008423.1"/>
    <property type="molecule type" value="Genomic_DNA"/>
</dbReference>
<dbReference type="InterPro" id="IPR036861">
    <property type="entry name" value="Endochitinase-like_sf"/>
</dbReference>
<evidence type="ECO:0000256" key="4">
    <source>
        <dbReference type="PROSITE-ProRule" id="PRU00261"/>
    </source>
</evidence>
<dbReference type="PROSITE" id="PS50941">
    <property type="entry name" value="CHIT_BIND_I_2"/>
    <property type="match status" value="2"/>
</dbReference>
<dbReference type="SUPFAM" id="SSF54556">
    <property type="entry name" value="Chitinase insertion domain"/>
    <property type="match status" value="1"/>
</dbReference>
<dbReference type="SMART" id="SM00636">
    <property type="entry name" value="Glyco_18"/>
    <property type="match status" value="1"/>
</dbReference>
<dbReference type="GO" id="GO:0005975">
    <property type="term" value="P:carbohydrate metabolic process"/>
    <property type="evidence" value="ECO:0007669"/>
    <property type="project" value="InterPro"/>
</dbReference>
<dbReference type="PROSITE" id="PS51910">
    <property type="entry name" value="GH18_2"/>
    <property type="match status" value="1"/>
</dbReference>
<keyword evidence="4" id="KW-1015">Disulfide bond</keyword>
<feature type="compositionally biased region" description="Pro residues" evidence="5">
    <location>
        <begin position="771"/>
        <end position="784"/>
    </location>
</feature>
<evidence type="ECO:0000313" key="9">
    <source>
        <dbReference type="EMBL" id="KAF2008423.1"/>
    </source>
</evidence>
<dbReference type="PANTHER" id="PTHR11177:SF333">
    <property type="entry name" value="CHITINASE"/>
    <property type="match status" value="1"/>
</dbReference>
<organism evidence="9 10">
    <name type="scientific">Aaosphaeria arxii CBS 175.79</name>
    <dbReference type="NCBI Taxonomy" id="1450172"/>
    <lineage>
        <taxon>Eukaryota</taxon>
        <taxon>Fungi</taxon>
        <taxon>Dikarya</taxon>
        <taxon>Ascomycota</taxon>
        <taxon>Pezizomycotina</taxon>
        <taxon>Dothideomycetes</taxon>
        <taxon>Pleosporomycetidae</taxon>
        <taxon>Pleosporales</taxon>
        <taxon>Pleosporales incertae sedis</taxon>
        <taxon>Aaosphaeria</taxon>
    </lineage>
</organism>
<dbReference type="Gene3D" id="3.30.60.10">
    <property type="entry name" value="Endochitinase-like"/>
    <property type="match status" value="1"/>
</dbReference>
<dbReference type="GO" id="GO:0008061">
    <property type="term" value="F:chitin binding"/>
    <property type="evidence" value="ECO:0007669"/>
    <property type="project" value="UniProtKB-UniRule"/>
</dbReference>
<dbReference type="PANTHER" id="PTHR11177">
    <property type="entry name" value="CHITINASE"/>
    <property type="match status" value="1"/>
</dbReference>
<feature type="disulfide bond" evidence="4">
    <location>
        <begin position="98"/>
        <end position="110"/>
    </location>
</feature>
<dbReference type="Gene3D" id="3.20.20.80">
    <property type="entry name" value="Glycosidases"/>
    <property type="match status" value="2"/>
</dbReference>
<evidence type="ECO:0000313" key="10">
    <source>
        <dbReference type="Proteomes" id="UP000799778"/>
    </source>
</evidence>
<feature type="signal peptide" evidence="6">
    <location>
        <begin position="1"/>
        <end position="18"/>
    </location>
</feature>
<keyword evidence="6" id="KW-0732">Signal</keyword>
<evidence type="ECO:0000256" key="5">
    <source>
        <dbReference type="SAM" id="MobiDB-lite"/>
    </source>
</evidence>
<dbReference type="GO" id="GO:0008843">
    <property type="term" value="F:endochitinase activity"/>
    <property type="evidence" value="ECO:0007669"/>
    <property type="project" value="UniProtKB-EC"/>
</dbReference>
<proteinExistence type="inferred from homology"/>
<feature type="chain" id="PRO_5025474128" description="chitinase" evidence="6">
    <location>
        <begin position="19"/>
        <end position="1144"/>
    </location>
</feature>
<dbReference type="InterPro" id="IPR001002">
    <property type="entry name" value="Chitin-bd_1"/>
</dbReference>
<dbReference type="CDD" id="cd00035">
    <property type="entry name" value="ChtBD1"/>
    <property type="match status" value="1"/>
</dbReference>
<dbReference type="RefSeq" id="XP_033376762.1">
    <property type="nucleotide sequence ID" value="XM_033532557.1"/>
</dbReference>
<feature type="disulfide bond" evidence="4">
    <location>
        <begin position="143"/>
        <end position="155"/>
    </location>
</feature>
<dbReference type="InterPro" id="IPR029070">
    <property type="entry name" value="Chitinase_insertion_sf"/>
</dbReference>
<keyword evidence="9" id="KW-0378">Hydrolase</keyword>
<evidence type="ECO:0000256" key="6">
    <source>
        <dbReference type="SAM" id="SignalP"/>
    </source>
</evidence>
<evidence type="ECO:0000256" key="2">
    <source>
        <dbReference type="ARBA" id="ARBA00012729"/>
    </source>
</evidence>
<protein>
    <recommendedName>
        <fullName evidence="2">chitinase</fullName>
        <ecNumber evidence="2">3.2.1.14</ecNumber>
    </recommendedName>
</protein>
<sequence length="1144" mass="124952">MLLSTATRVLTIVTSSAAQSFQLKNSTQPTEPKNATLYSPLFEKYSNSTPRFHNVSQVNSNSLYVALAGKTTDITILEKRQSGDNGLPVGMCAPGAPCVNGACCGQSGVCGFSPDECGPGNCLSNCKAKAECGQYALEDKAKCSLNVCCSQFGYCGTTDEFCGKGCQSGFGGCGKATEPLCSGTTVKRHIGYYESWSSTRKCDKRLPKDLDLTGFTHMNFAFAFFNPTTFEMMPMDAGDPTLYTEFTNLKESYPGLQTWISIGGWSFNDATNNPNTQTAFSDMASTAANRKKFINSLTNLCKVSGLMVCADIDWEYPGAPDRGGKDVDIENFVTLLKELRAAWGTKYGLSATLPSSYWYLRWFDLKGLEKYLDWLNMMSYDIHGVWDSTNKFTGPFLRPHTNLTEIQLGLDLLWRNNISPAKWGGSPGSCTNSAGTLSNAEIFKILGSTGAKPSFDKEAAVKWITWNSNQWASYDDGETTQMKIRAANKWCLGGTMVWAVDQDDKENSSTNDYLGIGKANGVSSSRALELKNNRRLAQTEATNINSCYWTFCGGKCVDGYFEETYSDGQVNGVSSNTVCEDGKVQTLCCASGTTMGTCSWNGWNGVGLSCGGSCDFAATNNKKRALDSGLDLSGPVAIAFNTNSLGRKGQITWTMIAMTYCCDGFKSSPKGSVSTLDLIGTDGKETNGGKLDVGKFAGLTAACTAGATAAATAAGTAAAIFSFGLGFLPAFTATFAAVFSVCEIKAKEAATMHAVGVVAGVRTGRIQKPQNPRPKPSKPKPPAQAPKQKLFGQWLSLSYDKATDTDCVVTYTCRYGRGHDEICDNQSWGIFEANAGRTVYHYDARGPDNEYAKADWASVHRRPSYRSQAQAGNPARCQVDEFPMGSLWEGRAGLHNQVCRLVNGNANRLQGTDWMQFLYAQWRPCSSLRSALGKGDPPVTWEFDHQPNDPRLVANIFYPHFIQRYGFDSQTPGAECWATYNDPNSGNNPTAVLDHGFRALPNDPMFRRYNWPRQNYNIDPAQLVQNNQQLPQDVASANWLKRSNIRSVLENRMPAESADSAEQPGDVDCNKCKIVIDEENKLVYEKRPIPEVPVTESVVEATSTADLGKARTGQTMISAPAQTGVPKYRQYVRHQDFHNQRREL</sequence>
<feature type="disulfide bond" evidence="4">
    <location>
        <begin position="103"/>
        <end position="117"/>
    </location>
</feature>
<evidence type="ECO:0000256" key="1">
    <source>
        <dbReference type="ARBA" id="ARBA00008682"/>
    </source>
</evidence>
<keyword evidence="10" id="KW-1185">Reference proteome</keyword>
<feature type="disulfide bond" evidence="4">
    <location>
        <begin position="122"/>
        <end position="126"/>
    </location>
</feature>
<dbReference type="Pfam" id="PF00704">
    <property type="entry name" value="Glyco_hydro_18"/>
    <property type="match status" value="1"/>
</dbReference>
<name>A0A6A5X640_9PLEO</name>
<feature type="domain" description="Chitin-binding type-1" evidence="7">
    <location>
        <begin position="89"/>
        <end position="128"/>
    </location>
</feature>
<feature type="disulfide bond" evidence="4">
    <location>
        <begin position="148"/>
        <end position="162"/>
    </location>
</feature>
<dbReference type="SUPFAM" id="SSF51445">
    <property type="entry name" value="(Trans)glycosidases"/>
    <property type="match status" value="1"/>
</dbReference>
<dbReference type="InterPro" id="IPR050314">
    <property type="entry name" value="Glycosyl_Hydrlase_18"/>
</dbReference>
<comment type="caution">
    <text evidence="4">Lacks conserved residue(s) required for the propagation of feature annotation.</text>
</comment>
<feature type="region of interest" description="Disordered" evidence="5">
    <location>
        <begin position="763"/>
        <end position="786"/>
    </location>
</feature>
<dbReference type="InterPro" id="IPR018371">
    <property type="entry name" value="Chitin-binding_1_CS"/>
</dbReference>
<dbReference type="SUPFAM" id="SSF57016">
    <property type="entry name" value="Plant lectins/antimicrobial peptides"/>
    <property type="match status" value="1"/>
</dbReference>
<evidence type="ECO:0000259" key="8">
    <source>
        <dbReference type="PROSITE" id="PS51910"/>
    </source>
</evidence>
<reference evidence="9" key="1">
    <citation type="journal article" date="2020" name="Stud. Mycol.">
        <title>101 Dothideomycetes genomes: a test case for predicting lifestyles and emergence of pathogens.</title>
        <authorList>
            <person name="Haridas S."/>
            <person name="Albert R."/>
            <person name="Binder M."/>
            <person name="Bloem J."/>
            <person name="Labutti K."/>
            <person name="Salamov A."/>
            <person name="Andreopoulos B."/>
            <person name="Baker S."/>
            <person name="Barry K."/>
            <person name="Bills G."/>
            <person name="Bluhm B."/>
            <person name="Cannon C."/>
            <person name="Castanera R."/>
            <person name="Culley D."/>
            <person name="Daum C."/>
            <person name="Ezra D."/>
            <person name="Gonzalez J."/>
            <person name="Henrissat B."/>
            <person name="Kuo A."/>
            <person name="Liang C."/>
            <person name="Lipzen A."/>
            <person name="Lutzoni F."/>
            <person name="Magnuson J."/>
            <person name="Mondo S."/>
            <person name="Nolan M."/>
            <person name="Ohm R."/>
            <person name="Pangilinan J."/>
            <person name="Park H.-J."/>
            <person name="Ramirez L."/>
            <person name="Alfaro M."/>
            <person name="Sun H."/>
            <person name="Tritt A."/>
            <person name="Yoshinaga Y."/>
            <person name="Zwiers L.-H."/>
            <person name="Turgeon B."/>
            <person name="Goodwin S."/>
            <person name="Spatafora J."/>
            <person name="Crous P."/>
            <person name="Grigoriev I."/>
        </authorList>
    </citation>
    <scope>NUCLEOTIDE SEQUENCE</scope>
    <source>
        <strain evidence="9">CBS 175.79</strain>
    </source>
</reference>
<accession>A0A6A5X640</accession>
<dbReference type="EC" id="3.2.1.14" evidence="2"/>
<dbReference type="GeneID" id="54289954"/>
<dbReference type="InterPro" id="IPR011583">
    <property type="entry name" value="Chitinase_II/V-like_cat"/>
</dbReference>
<keyword evidence="3 4" id="KW-0147">Chitin-binding</keyword>
<dbReference type="Gene3D" id="3.10.50.10">
    <property type="match status" value="1"/>
</dbReference>
<evidence type="ECO:0000256" key="3">
    <source>
        <dbReference type="ARBA" id="ARBA00022669"/>
    </source>
</evidence>
<dbReference type="AlphaFoldDB" id="A0A6A5X640"/>
<feature type="domain" description="GH18" evidence="8">
    <location>
        <begin position="187"/>
        <end position="517"/>
    </location>
</feature>